<accession>A0ABS5D9U7</accession>
<comment type="caution">
    <text evidence="2">The sequence shown here is derived from an EMBL/GenBank/DDBJ whole genome shotgun (WGS) entry which is preliminary data.</text>
</comment>
<protein>
    <submittedName>
        <fullName evidence="2">Replication-relaxation family protein</fullName>
    </submittedName>
</protein>
<gene>
    <name evidence="2" type="ORF">KBO27_03860</name>
</gene>
<dbReference type="Proteomes" id="UP000674084">
    <property type="component" value="Unassembled WGS sequence"/>
</dbReference>
<dbReference type="EMBL" id="JAGPXE010000001">
    <property type="protein sequence ID" value="MBQ0923064.1"/>
    <property type="molecule type" value="Genomic_DNA"/>
</dbReference>
<organism evidence="2 3">
    <name type="scientific">Saccharopolyspora endophytica</name>
    <dbReference type="NCBI Taxonomy" id="543886"/>
    <lineage>
        <taxon>Bacteria</taxon>
        <taxon>Bacillati</taxon>
        <taxon>Actinomycetota</taxon>
        <taxon>Actinomycetes</taxon>
        <taxon>Pseudonocardiales</taxon>
        <taxon>Pseudonocardiaceae</taxon>
        <taxon>Saccharopolyspora</taxon>
    </lineage>
</organism>
<reference evidence="2 3" key="1">
    <citation type="submission" date="2021-04" db="EMBL/GenBank/DDBJ databases">
        <title>Whole-genome sequencing of Saccharopolyspora endophytica KCTC 19397.</title>
        <authorList>
            <person name="Ay H."/>
            <person name="Saygin H."/>
            <person name="Sahin N."/>
        </authorList>
    </citation>
    <scope>NUCLEOTIDE SEQUENCE [LARGE SCALE GENOMIC DNA]</scope>
    <source>
        <strain evidence="2 3">KCTC 19397</strain>
    </source>
</reference>
<evidence type="ECO:0000256" key="1">
    <source>
        <dbReference type="SAM" id="MobiDB-lite"/>
    </source>
</evidence>
<proteinExistence type="predicted"/>
<dbReference type="Pfam" id="PF13814">
    <property type="entry name" value="Replic_Relax"/>
    <property type="match status" value="1"/>
</dbReference>
<dbReference type="InterPro" id="IPR025855">
    <property type="entry name" value="Replic_Relax"/>
</dbReference>
<evidence type="ECO:0000313" key="2">
    <source>
        <dbReference type="EMBL" id="MBQ0923064.1"/>
    </source>
</evidence>
<feature type="region of interest" description="Disordered" evidence="1">
    <location>
        <begin position="1"/>
        <end position="22"/>
    </location>
</feature>
<feature type="region of interest" description="Disordered" evidence="1">
    <location>
        <begin position="296"/>
        <end position="339"/>
    </location>
</feature>
<feature type="compositionally biased region" description="Basic residues" evidence="1">
    <location>
        <begin position="1"/>
        <end position="21"/>
    </location>
</feature>
<name>A0ABS5D9U7_9PSEU</name>
<keyword evidence="3" id="KW-1185">Reference proteome</keyword>
<evidence type="ECO:0000313" key="3">
    <source>
        <dbReference type="Proteomes" id="UP000674084"/>
    </source>
</evidence>
<sequence length="339" mass="38018">MLNKPIRQKSLHGVRPTRRQTRVANSVEHQARLAKRLTSRDKWIIRMVHEHRVLTAPQITTCAFPSPRSGRQRLRELYQWSVLDRFQPTVDSGSAPQHYVLGPAGASVLAADAGIDPKTLGYRRDRATSIAYSQRLAHTVGVGEFFTALIAHAHESEQVSAWWSEVRCARHFGDLVRPDAYGRWRHDGREFEFFLEYDLGTETTGRVAAKLPGYARLAASTGIVTPLLLWAPTARREANLRTQLATAWRGLDHPEHLPIVTAAADLLDHDPEGRPSPAEAIWAPLAPRDDQRRALHDLAAAWPQRPRTRPSPQPEHRSSAEIVAPHPMPPAPIMSFTGR</sequence>
<dbReference type="RefSeq" id="WP_210968531.1">
    <property type="nucleotide sequence ID" value="NZ_JAGPXE010000001.1"/>
</dbReference>